<gene>
    <name evidence="1" type="ORF">NC99_18700</name>
</gene>
<name>A0A0L8VAZ1_9BACT</name>
<sequence length="45" mass="5385">MDNRFSFIENPFIKKSFKILFAQILNSVPLFEFTRYPTAIIMSRL</sequence>
<protein>
    <submittedName>
        <fullName evidence="1">Uncharacterized protein</fullName>
    </submittedName>
</protein>
<evidence type="ECO:0000313" key="1">
    <source>
        <dbReference type="EMBL" id="KOH45352.1"/>
    </source>
</evidence>
<evidence type="ECO:0000313" key="2">
    <source>
        <dbReference type="Proteomes" id="UP000036958"/>
    </source>
</evidence>
<organism evidence="1 2">
    <name type="scientific">Sunxiuqinia dokdonensis</name>
    <dbReference type="NCBI Taxonomy" id="1409788"/>
    <lineage>
        <taxon>Bacteria</taxon>
        <taxon>Pseudomonadati</taxon>
        <taxon>Bacteroidota</taxon>
        <taxon>Bacteroidia</taxon>
        <taxon>Marinilabiliales</taxon>
        <taxon>Prolixibacteraceae</taxon>
        <taxon>Sunxiuqinia</taxon>
    </lineage>
</organism>
<accession>A0A0L8VAZ1</accession>
<keyword evidence="2" id="KW-1185">Reference proteome</keyword>
<reference evidence="2" key="1">
    <citation type="submission" date="2015-07" db="EMBL/GenBank/DDBJ databases">
        <title>Genome sequencing of Sunxiuqinia dokdonensis strain SK.</title>
        <authorList>
            <person name="Ahn S."/>
            <person name="Kim B.-C."/>
        </authorList>
    </citation>
    <scope>NUCLEOTIDE SEQUENCE [LARGE SCALE GENOMIC DNA]</scope>
    <source>
        <strain evidence="2">SK</strain>
    </source>
</reference>
<dbReference type="Proteomes" id="UP000036958">
    <property type="component" value="Unassembled WGS sequence"/>
</dbReference>
<proteinExistence type="predicted"/>
<dbReference type="AlphaFoldDB" id="A0A0L8VAZ1"/>
<comment type="caution">
    <text evidence="1">The sequence shown here is derived from an EMBL/GenBank/DDBJ whole genome shotgun (WGS) entry which is preliminary data.</text>
</comment>
<dbReference type="EMBL" id="LGIA01000145">
    <property type="protein sequence ID" value="KOH45352.1"/>
    <property type="molecule type" value="Genomic_DNA"/>
</dbReference>